<keyword evidence="5 6" id="KW-0408">Iron</keyword>
<sequence>MRKFIFIFFTVSAFIGLQSCAPEEDNYINLDDPDQLSQALSQQLENLYGTTSILLLPNSRDYESIPSDPKNPLTDSKVLLGQLLFHETAMGINPVREQGMQTYSCASCHHAKAGFQSGTKQGIGEGGSGFGFFGEGRVPDNLYLSTELDVQPIRTPTVLNTAFQEVMLWNGQFGATGVNEGTEASWEPGTPKESNTLGFQGVETQAIAGLGVHRLRCDPQMIENMPAYKALFDEAFSDSDPSERYSDLNAAKAIAAYERTVLSNEAPFQEWLKGDRDAMNKEQIEGAILFFGKAECYQCHSGPSLSSMSFHALGMNDFVTGDIIGLVDENTKKGRGGFTNKASDMYAFKTPTLYNLKGLNFLGHGGSFSSVKDILHYKNDGIPENKEVPISDLSPNFYPLGLTDTEVKALTAFVEDALFDPNLERYVPDALPSGLCFPVADPLSSEQLDCN</sequence>
<evidence type="ECO:0000313" key="9">
    <source>
        <dbReference type="Proteomes" id="UP001174839"/>
    </source>
</evidence>
<evidence type="ECO:0000313" key="8">
    <source>
        <dbReference type="EMBL" id="MDM9630378.1"/>
    </source>
</evidence>
<dbReference type="EMBL" id="JAUDUY010000001">
    <property type="protein sequence ID" value="MDM9630378.1"/>
    <property type="molecule type" value="Genomic_DNA"/>
</dbReference>
<keyword evidence="2 6" id="KW-0349">Heme</keyword>
<keyword evidence="4" id="KW-0560">Oxidoreductase</keyword>
<dbReference type="InterPro" id="IPR009056">
    <property type="entry name" value="Cyt_c-like_dom"/>
</dbReference>
<evidence type="ECO:0000256" key="3">
    <source>
        <dbReference type="ARBA" id="ARBA00022723"/>
    </source>
</evidence>
<dbReference type="InterPro" id="IPR051395">
    <property type="entry name" value="Cytochrome_c_Peroxidase/MauG"/>
</dbReference>
<dbReference type="PROSITE" id="PS51257">
    <property type="entry name" value="PROKAR_LIPOPROTEIN"/>
    <property type="match status" value="1"/>
</dbReference>
<reference evidence="8" key="1">
    <citation type="submission" date="2023-06" db="EMBL/GenBank/DDBJ databases">
        <title>Robiginitalea aurantiacus sp. nov. and Algoriphagus sediminis sp. nov., isolated from coastal sediment.</title>
        <authorList>
            <person name="Zhou Z.Y."/>
            <person name="An J."/>
            <person name="Jia Y.W."/>
            <person name="Du Z.J."/>
        </authorList>
    </citation>
    <scope>NUCLEOTIDE SEQUENCE</scope>
    <source>
        <strain evidence="8">M39</strain>
    </source>
</reference>
<gene>
    <name evidence="8" type="ORF">QU605_02785</name>
</gene>
<evidence type="ECO:0000256" key="4">
    <source>
        <dbReference type="ARBA" id="ARBA00023002"/>
    </source>
</evidence>
<dbReference type="InterPro" id="IPR004852">
    <property type="entry name" value="Di-haem_cyt_c_peroxidsae"/>
</dbReference>
<feature type="domain" description="Cytochrome c" evidence="7">
    <location>
        <begin position="281"/>
        <end position="418"/>
    </location>
</feature>
<dbReference type="InterPro" id="IPR036909">
    <property type="entry name" value="Cyt_c-like_dom_sf"/>
</dbReference>
<keyword evidence="3 6" id="KW-0479">Metal-binding</keyword>
<evidence type="ECO:0000256" key="6">
    <source>
        <dbReference type="PROSITE-ProRule" id="PRU00433"/>
    </source>
</evidence>
<name>A0ABT7WBT4_9FLAO</name>
<dbReference type="PANTHER" id="PTHR30600">
    <property type="entry name" value="CYTOCHROME C PEROXIDASE-RELATED"/>
    <property type="match status" value="1"/>
</dbReference>
<dbReference type="Pfam" id="PF03150">
    <property type="entry name" value="CCP_MauG"/>
    <property type="match status" value="1"/>
</dbReference>
<evidence type="ECO:0000256" key="2">
    <source>
        <dbReference type="ARBA" id="ARBA00022617"/>
    </source>
</evidence>
<organism evidence="8 9">
    <name type="scientific">Robiginitalea aurantiaca</name>
    <dbReference type="NCBI Taxonomy" id="3056915"/>
    <lineage>
        <taxon>Bacteria</taxon>
        <taxon>Pseudomonadati</taxon>
        <taxon>Bacteroidota</taxon>
        <taxon>Flavobacteriia</taxon>
        <taxon>Flavobacteriales</taxon>
        <taxon>Flavobacteriaceae</taxon>
        <taxon>Robiginitalea</taxon>
    </lineage>
</organism>
<comment type="subcellular location">
    <subcellularLocation>
        <location evidence="1">Cell envelope</location>
    </subcellularLocation>
</comment>
<comment type="caution">
    <text evidence="8">The sequence shown here is derived from an EMBL/GenBank/DDBJ whole genome shotgun (WGS) entry which is preliminary data.</text>
</comment>
<dbReference type="GO" id="GO:0004601">
    <property type="term" value="F:peroxidase activity"/>
    <property type="evidence" value="ECO:0007669"/>
    <property type="project" value="UniProtKB-KW"/>
</dbReference>
<accession>A0ABT7WBT4</accession>
<dbReference type="Proteomes" id="UP001174839">
    <property type="component" value="Unassembled WGS sequence"/>
</dbReference>
<keyword evidence="8" id="KW-0575">Peroxidase</keyword>
<dbReference type="PROSITE" id="PS51007">
    <property type="entry name" value="CYTC"/>
    <property type="match status" value="1"/>
</dbReference>
<proteinExistence type="predicted"/>
<dbReference type="Gene3D" id="1.10.760.10">
    <property type="entry name" value="Cytochrome c-like domain"/>
    <property type="match status" value="2"/>
</dbReference>
<dbReference type="SUPFAM" id="SSF46626">
    <property type="entry name" value="Cytochrome c"/>
    <property type="match status" value="2"/>
</dbReference>
<evidence type="ECO:0000259" key="7">
    <source>
        <dbReference type="PROSITE" id="PS51007"/>
    </source>
</evidence>
<protein>
    <submittedName>
        <fullName evidence="8">Cytochrome c peroxidase</fullName>
    </submittedName>
</protein>
<dbReference type="RefSeq" id="WP_289723736.1">
    <property type="nucleotide sequence ID" value="NZ_JAUDUY010000001.1"/>
</dbReference>
<keyword evidence="9" id="KW-1185">Reference proteome</keyword>
<evidence type="ECO:0000256" key="1">
    <source>
        <dbReference type="ARBA" id="ARBA00004196"/>
    </source>
</evidence>
<evidence type="ECO:0000256" key="5">
    <source>
        <dbReference type="ARBA" id="ARBA00023004"/>
    </source>
</evidence>